<dbReference type="AlphaFoldDB" id="A0A1N7S342"/>
<organism evidence="1 2">
    <name type="scientific">Paraburkholderia ribeironis</name>
    <dbReference type="NCBI Taxonomy" id="1247936"/>
    <lineage>
        <taxon>Bacteria</taxon>
        <taxon>Pseudomonadati</taxon>
        <taxon>Pseudomonadota</taxon>
        <taxon>Betaproteobacteria</taxon>
        <taxon>Burkholderiales</taxon>
        <taxon>Burkholderiaceae</taxon>
        <taxon>Paraburkholderia</taxon>
    </lineage>
</organism>
<protein>
    <submittedName>
        <fullName evidence="1">Uncharacterized protein</fullName>
    </submittedName>
</protein>
<name>A0A1N7S342_9BURK</name>
<sequence length="69" mass="7533">MAAVDTVEVANGQCAGRTAFSIGKTAEDSHDNGWQWGGQGAAKQMIINVRRWRRLRVAVPVLPNDKIRG</sequence>
<keyword evidence="2" id="KW-1185">Reference proteome</keyword>
<dbReference type="EMBL" id="CYGX02000032">
    <property type="protein sequence ID" value="SIT41771.1"/>
    <property type="molecule type" value="Genomic_DNA"/>
</dbReference>
<evidence type="ECO:0000313" key="1">
    <source>
        <dbReference type="EMBL" id="SIT41771.1"/>
    </source>
</evidence>
<evidence type="ECO:0000313" key="2">
    <source>
        <dbReference type="Proteomes" id="UP000187012"/>
    </source>
</evidence>
<proteinExistence type="predicted"/>
<gene>
    <name evidence="1" type="ORF">BN2475_320016</name>
</gene>
<reference evidence="1 2" key="1">
    <citation type="submission" date="2016-12" db="EMBL/GenBank/DDBJ databases">
        <authorList>
            <person name="Song W.-J."/>
            <person name="Kurnit D.M."/>
        </authorList>
    </citation>
    <scope>NUCLEOTIDE SEQUENCE [LARGE SCALE GENOMIC DNA]</scope>
    <source>
        <strain evidence="1 2">STM7296</strain>
    </source>
</reference>
<dbReference type="Proteomes" id="UP000187012">
    <property type="component" value="Unassembled WGS sequence"/>
</dbReference>
<accession>A0A1N7S342</accession>